<dbReference type="Proteomes" id="UP001314170">
    <property type="component" value="Unassembled WGS sequence"/>
</dbReference>
<evidence type="ECO:0000313" key="2">
    <source>
        <dbReference type="EMBL" id="CAK7327727.1"/>
    </source>
</evidence>
<dbReference type="EMBL" id="CAWUPB010000858">
    <property type="protein sequence ID" value="CAK7327727.1"/>
    <property type="molecule type" value="Genomic_DNA"/>
</dbReference>
<feature type="compositionally biased region" description="Acidic residues" evidence="1">
    <location>
        <begin position="124"/>
        <end position="135"/>
    </location>
</feature>
<evidence type="ECO:0000313" key="3">
    <source>
        <dbReference type="Proteomes" id="UP001314170"/>
    </source>
</evidence>
<reference evidence="2 3" key="1">
    <citation type="submission" date="2024-01" db="EMBL/GenBank/DDBJ databases">
        <authorList>
            <person name="Waweru B."/>
        </authorList>
    </citation>
    <scope>NUCLEOTIDE SEQUENCE [LARGE SCALE GENOMIC DNA]</scope>
</reference>
<sequence length="135" mass="15074">MLPFASQQNQATKPEIKSEAFVQGFQAWRPEANHTVVSGAYPPVPQQYQGKKLGVHNGFSVLQSFKARSWRTKQLRNLSSRSRNKSKGFPCKWFAGVDTWLAATAEVAAVPGFMKADAPVEKEKEDEDWVSSTDD</sequence>
<evidence type="ECO:0000256" key="1">
    <source>
        <dbReference type="SAM" id="MobiDB-lite"/>
    </source>
</evidence>
<comment type="caution">
    <text evidence="2">The sequence shown here is derived from an EMBL/GenBank/DDBJ whole genome shotgun (WGS) entry which is preliminary data.</text>
</comment>
<dbReference type="AlphaFoldDB" id="A0AAV1R433"/>
<organism evidence="2 3">
    <name type="scientific">Dovyalis caffra</name>
    <dbReference type="NCBI Taxonomy" id="77055"/>
    <lineage>
        <taxon>Eukaryota</taxon>
        <taxon>Viridiplantae</taxon>
        <taxon>Streptophyta</taxon>
        <taxon>Embryophyta</taxon>
        <taxon>Tracheophyta</taxon>
        <taxon>Spermatophyta</taxon>
        <taxon>Magnoliopsida</taxon>
        <taxon>eudicotyledons</taxon>
        <taxon>Gunneridae</taxon>
        <taxon>Pentapetalae</taxon>
        <taxon>rosids</taxon>
        <taxon>fabids</taxon>
        <taxon>Malpighiales</taxon>
        <taxon>Salicaceae</taxon>
        <taxon>Flacourtieae</taxon>
        <taxon>Dovyalis</taxon>
    </lineage>
</organism>
<name>A0AAV1R433_9ROSI</name>
<proteinExistence type="predicted"/>
<accession>A0AAV1R433</accession>
<gene>
    <name evidence="2" type="ORF">DCAF_LOCUS5443</name>
</gene>
<protein>
    <submittedName>
        <fullName evidence="2">Uncharacterized protein</fullName>
    </submittedName>
</protein>
<keyword evidence="3" id="KW-1185">Reference proteome</keyword>
<feature type="region of interest" description="Disordered" evidence="1">
    <location>
        <begin position="116"/>
        <end position="135"/>
    </location>
</feature>